<dbReference type="InterPro" id="IPR004720">
    <property type="entry name" value="PTS_IIB_sorbose-sp"/>
</dbReference>
<evidence type="ECO:0000259" key="8">
    <source>
        <dbReference type="PROSITE" id="PS51101"/>
    </source>
</evidence>
<evidence type="ECO:0000256" key="6">
    <source>
        <dbReference type="ARBA" id="ARBA00022683"/>
    </source>
</evidence>
<reference evidence="9" key="1">
    <citation type="submission" date="2019-08" db="EMBL/GenBank/DDBJ databases">
        <authorList>
            <person name="Kucharzyk K."/>
            <person name="Murdoch R.W."/>
            <person name="Higgins S."/>
            <person name="Loffler F."/>
        </authorList>
    </citation>
    <scope>NUCLEOTIDE SEQUENCE</scope>
</reference>
<proteinExistence type="predicted"/>
<dbReference type="SUPFAM" id="SSF52728">
    <property type="entry name" value="PTS IIb component"/>
    <property type="match status" value="1"/>
</dbReference>
<dbReference type="PROSITE" id="PS51101">
    <property type="entry name" value="PTS_EIIB_TYPE_4"/>
    <property type="match status" value="1"/>
</dbReference>
<dbReference type="EMBL" id="VSSQ01050612">
    <property type="protein sequence ID" value="MPN04691.1"/>
    <property type="molecule type" value="Genomic_DNA"/>
</dbReference>
<dbReference type="GO" id="GO:0005737">
    <property type="term" value="C:cytoplasm"/>
    <property type="evidence" value="ECO:0007669"/>
    <property type="project" value="UniProtKB-SubCell"/>
</dbReference>
<evidence type="ECO:0000256" key="2">
    <source>
        <dbReference type="ARBA" id="ARBA00022448"/>
    </source>
</evidence>
<keyword evidence="3" id="KW-0963">Cytoplasm</keyword>
<evidence type="ECO:0000256" key="5">
    <source>
        <dbReference type="ARBA" id="ARBA00022679"/>
    </source>
</evidence>
<gene>
    <name evidence="9" type="ORF">SDC9_151936</name>
</gene>
<dbReference type="AlphaFoldDB" id="A0A645ERR0"/>
<dbReference type="InterPro" id="IPR036667">
    <property type="entry name" value="PTS_IIB_sorbose-sp_sf"/>
</dbReference>
<dbReference type="GO" id="GO:0016301">
    <property type="term" value="F:kinase activity"/>
    <property type="evidence" value="ECO:0007669"/>
    <property type="project" value="UniProtKB-KW"/>
</dbReference>
<keyword evidence="5 9" id="KW-0808">Transferase</keyword>
<dbReference type="GO" id="GO:0009401">
    <property type="term" value="P:phosphoenolpyruvate-dependent sugar phosphotransferase system"/>
    <property type="evidence" value="ECO:0007669"/>
    <property type="project" value="UniProtKB-KW"/>
</dbReference>
<dbReference type="EC" id="2.7.1.-" evidence="9"/>
<sequence length="163" mass="18062">MEIVNVRIDERLVHAQVAAVWASTLNATKIVVVDDGASQDEIQQVALKMACPKTVKLSIISAKRAAEKLLEEPSDSQDRLFIVMKGVKTLKKISDCGYIFPEVNIGNLSAKEDGVSLKRSVTLNQEQMDIILELNKKGTKFTSQLVPTEEKIDLVKLIKEKAQ</sequence>
<comment type="subcellular location">
    <subcellularLocation>
        <location evidence="1">Cytoplasm</location>
    </subcellularLocation>
</comment>
<name>A0A645ERR0_9ZZZZ</name>
<keyword evidence="7" id="KW-0418">Kinase</keyword>
<feature type="domain" description="PTS EIIB type-4" evidence="8">
    <location>
        <begin position="1"/>
        <end position="163"/>
    </location>
</feature>
<keyword evidence="2" id="KW-0813">Transport</keyword>
<dbReference type="GO" id="GO:0008982">
    <property type="term" value="F:protein-N(PI)-phosphohistidine-sugar phosphotransferase activity"/>
    <property type="evidence" value="ECO:0007669"/>
    <property type="project" value="InterPro"/>
</dbReference>
<evidence type="ECO:0000256" key="1">
    <source>
        <dbReference type="ARBA" id="ARBA00004496"/>
    </source>
</evidence>
<dbReference type="Pfam" id="PF03830">
    <property type="entry name" value="PTSIIB_sorb"/>
    <property type="match status" value="1"/>
</dbReference>
<comment type="caution">
    <text evidence="9">The sequence shown here is derived from an EMBL/GenBank/DDBJ whole genome shotgun (WGS) entry which is preliminary data.</text>
</comment>
<organism evidence="9">
    <name type="scientific">bioreactor metagenome</name>
    <dbReference type="NCBI Taxonomy" id="1076179"/>
    <lineage>
        <taxon>unclassified sequences</taxon>
        <taxon>metagenomes</taxon>
        <taxon>ecological metagenomes</taxon>
    </lineage>
</organism>
<evidence type="ECO:0000256" key="3">
    <source>
        <dbReference type="ARBA" id="ARBA00022490"/>
    </source>
</evidence>
<protein>
    <submittedName>
        <fullName evidence="9">Putative phosphotransferase enzyme IIB component</fullName>
        <ecNumber evidence="9">2.7.1.-</ecNumber>
    </submittedName>
</protein>
<evidence type="ECO:0000313" key="9">
    <source>
        <dbReference type="EMBL" id="MPN04691.1"/>
    </source>
</evidence>
<keyword evidence="4" id="KW-0762">Sugar transport</keyword>
<evidence type="ECO:0000256" key="4">
    <source>
        <dbReference type="ARBA" id="ARBA00022597"/>
    </source>
</evidence>
<evidence type="ECO:0000256" key="7">
    <source>
        <dbReference type="ARBA" id="ARBA00022777"/>
    </source>
</evidence>
<keyword evidence="6" id="KW-0598">Phosphotransferase system</keyword>
<dbReference type="Gene3D" id="3.40.35.10">
    <property type="entry name" value="Phosphotransferase system, sorbose subfamily IIB component"/>
    <property type="match status" value="1"/>
</dbReference>
<accession>A0A645ERR0</accession>